<organism evidence="3 4">
    <name type="scientific">Triparma laevis f. longispina</name>
    <dbReference type="NCBI Taxonomy" id="1714387"/>
    <lineage>
        <taxon>Eukaryota</taxon>
        <taxon>Sar</taxon>
        <taxon>Stramenopiles</taxon>
        <taxon>Ochrophyta</taxon>
        <taxon>Bolidophyceae</taxon>
        <taxon>Parmales</taxon>
        <taxon>Triparmaceae</taxon>
        <taxon>Triparma</taxon>
    </lineage>
</organism>
<evidence type="ECO:0000259" key="2">
    <source>
        <dbReference type="PROSITE" id="PS50076"/>
    </source>
</evidence>
<dbReference type="SUPFAM" id="SSF46565">
    <property type="entry name" value="Chaperone J-domain"/>
    <property type="match status" value="1"/>
</dbReference>
<keyword evidence="4" id="KW-1185">Reference proteome</keyword>
<proteinExistence type="predicted"/>
<reference evidence="4" key="1">
    <citation type="journal article" date="2023" name="Commun. Biol.">
        <title>Genome analysis of Parmales, the sister group of diatoms, reveals the evolutionary specialization of diatoms from phago-mixotrophs to photoautotrophs.</title>
        <authorList>
            <person name="Ban H."/>
            <person name="Sato S."/>
            <person name="Yoshikawa S."/>
            <person name="Yamada K."/>
            <person name="Nakamura Y."/>
            <person name="Ichinomiya M."/>
            <person name="Sato N."/>
            <person name="Blanc-Mathieu R."/>
            <person name="Endo H."/>
            <person name="Kuwata A."/>
            <person name="Ogata H."/>
        </authorList>
    </citation>
    <scope>NUCLEOTIDE SEQUENCE [LARGE SCALE GENOMIC DNA]</scope>
    <source>
        <strain evidence="4">NIES 3700</strain>
    </source>
</reference>
<dbReference type="InterPro" id="IPR001623">
    <property type="entry name" value="DnaJ_domain"/>
</dbReference>
<comment type="caution">
    <text evidence="3">The sequence shown here is derived from an EMBL/GenBank/DDBJ whole genome shotgun (WGS) entry which is preliminary data.</text>
</comment>
<feature type="domain" description="J" evidence="2">
    <location>
        <begin position="190"/>
        <end position="263"/>
    </location>
</feature>
<dbReference type="Pfam" id="PF00226">
    <property type="entry name" value="DnaJ"/>
    <property type="match status" value="1"/>
</dbReference>
<dbReference type="OrthoDB" id="10250354at2759"/>
<protein>
    <recommendedName>
        <fullName evidence="2">J domain-containing protein</fullName>
    </recommendedName>
</protein>
<dbReference type="PROSITE" id="PS50076">
    <property type="entry name" value="DNAJ_2"/>
    <property type="match status" value="1"/>
</dbReference>
<evidence type="ECO:0000256" key="1">
    <source>
        <dbReference type="SAM" id="SignalP"/>
    </source>
</evidence>
<name>A0A9W7C7J0_9STRA</name>
<dbReference type="CDD" id="cd06257">
    <property type="entry name" value="DnaJ"/>
    <property type="match status" value="1"/>
</dbReference>
<evidence type="ECO:0000313" key="4">
    <source>
        <dbReference type="Proteomes" id="UP001165122"/>
    </source>
</evidence>
<dbReference type="AlphaFoldDB" id="A0A9W7C7J0"/>
<accession>A0A9W7C7J0</accession>
<dbReference type="SMART" id="SM00271">
    <property type="entry name" value="DnaJ"/>
    <property type="match status" value="1"/>
</dbReference>
<dbReference type="InterPro" id="IPR036869">
    <property type="entry name" value="J_dom_sf"/>
</dbReference>
<keyword evidence="1" id="KW-0732">Signal</keyword>
<feature type="chain" id="PRO_5040918123" description="J domain-containing protein" evidence="1">
    <location>
        <begin position="19"/>
        <end position="316"/>
    </location>
</feature>
<feature type="signal peptide" evidence="1">
    <location>
        <begin position="1"/>
        <end position="18"/>
    </location>
</feature>
<dbReference type="EMBL" id="BRXW01000074">
    <property type="protein sequence ID" value="GMI04460.1"/>
    <property type="molecule type" value="Genomic_DNA"/>
</dbReference>
<dbReference type="Proteomes" id="UP001165122">
    <property type="component" value="Unassembled WGS sequence"/>
</dbReference>
<gene>
    <name evidence="3" type="ORF">TrLO_g15449</name>
</gene>
<evidence type="ECO:0000313" key="3">
    <source>
        <dbReference type="EMBL" id="GMI04460.1"/>
    </source>
</evidence>
<sequence>MQLLILALVLLAAYKISAFTIIPVQRAPDSRLGATKAKAKKTKKAAPTSSGFGAKKDIKAPFNAAASLLRNEKLYDKLEKESYQETMSEGESDSVFREFVVTVQTPSQSWFPVAQLCIHSHSSTPSQFISPSLSFLAREVLQAARTASPSFNNNNGVEYAAEPMGDFMTHVYDTCIEPSQSSQPVLTLKEAREIIEIDKEDVKDVDALKSKYRKITMKYHPDRFPGDTSSPEAIEAAVKFDQAAKAYDVLTSNSQQSFYAGLGGKARNDFKTFEVSDVGKERVGMSMDLELGGYRAAVRMLDTDISSFFIARNDNI</sequence>
<dbReference type="PRINTS" id="PR00625">
    <property type="entry name" value="JDOMAIN"/>
</dbReference>
<dbReference type="Gene3D" id="1.10.287.110">
    <property type="entry name" value="DnaJ domain"/>
    <property type="match status" value="1"/>
</dbReference>